<evidence type="ECO:0000256" key="1">
    <source>
        <dbReference type="SAM" id="MobiDB-lite"/>
    </source>
</evidence>
<protein>
    <submittedName>
        <fullName evidence="3">TIGR02611 family protein</fullName>
    </submittedName>
</protein>
<gene>
    <name evidence="3" type="ORF">WCD41_10805</name>
</gene>
<feature type="transmembrane region" description="Helical" evidence="2">
    <location>
        <begin position="75"/>
        <end position="95"/>
    </location>
</feature>
<dbReference type="InterPro" id="IPR019099">
    <property type="entry name" value="Uncharacterised_PGPGW_TM"/>
</dbReference>
<feature type="compositionally biased region" description="Polar residues" evidence="1">
    <location>
        <begin position="1"/>
        <end position="16"/>
    </location>
</feature>
<sequence length="160" mass="17860">MSEPGEQSTATAQQDPRPSVAPPPKHRTMRTRVRHFRARVRSKPKANKAWRLGIGILGTIVLILGVIAIPYPGPGWLIVFAGLGILATEFAWAGRLLRFARRHYDRWMAWVGRQHVVVKCLLGLLTCAIVLVTLWLLGAPYLLAKVVGLGHWTWLQSPFA</sequence>
<keyword evidence="4" id="KW-1185">Reference proteome</keyword>
<dbReference type="InterPro" id="IPR013434">
    <property type="entry name" value="CHP02611"/>
</dbReference>
<dbReference type="EMBL" id="JBBEGL010000003">
    <property type="protein sequence ID" value="MEJ2886935.1"/>
    <property type="molecule type" value="Genomic_DNA"/>
</dbReference>
<feature type="transmembrane region" description="Helical" evidence="2">
    <location>
        <begin position="49"/>
        <end position="69"/>
    </location>
</feature>
<feature type="region of interest" description="Disordered" evidence="1">
    <location>
        <begin position="1"/>
        <end position="29"/>
    </location>
</feature>
<dbReference type="NCBIfam" id="TIGR02611">
    <property type="entry name" value="TIGR02611 family protein"/>
    <property type="match status" value="1"/>
</dbReference>
<evidence type="ECO:0000256" key="2">
    <source>
        <dbReference type="SAM" id="Phobius"/>
    </source>
</evidence>
<organism evidence="3 4">
    <name type="scientific">Actinomycetospora aeridis</name>
    <dbReference type="NCBI Taxonomy" id="3129231"/>
    <lineage>
        <taxon>Bacteria</taxon>
        <taxon>Bacillati</taxon>
        <taxon>Actinomycetota</taxon>
        <taxon>Actinomycetes</taxon>
        <taxon>Pseudonocardiales</taxon>
        <taxon>Pseudonocardiaceae</taxon>
        <taxon>Actinomycetospora</taxon>
    </lineage>
</organism>
<comment type="caution">
    <text evidence="3">The sequence shown here is derived from an EMBL/GenBank/DDBJ whole genome shotgun (WGS) entry which is preliminary data.</text>
</comment>
<name>A0ABU8N4M3_9PSEU</name>
<keyword evidence="2" id="KW-0812">Transmembrane</keyword>
<feature type="transmembrane region" description="Helical" evidence="2">
    <location>
        <begin position="116"/>
        <end position="137"/>
    </location>
</feature>
<dbReference type="RefSeq" id="WP_337713433.1">
    <property type="nucleotide sequence ID" value="NZ_JBBEGL010000003.1"/>
</dbReference>
<evidence type="ECO:0000313" key="4">
    <source>
        <dbReference type="Proteomes" id="UP001370100"/>
    </source>
</evidence>
<proteinExistence type="predicted"/>
<accession>A0ABU8N4M3</accession>
<keyword evidence="2" id="KW-1133">Transmembrane helix</keyword>
<reference evidence="3 4" key="1">
    <citation type="submission" date="2024-03" db="EMBL/GenBank/DDBJ databases">
        <title>Actinomycetospora sp. OC33-EN06, a novel actinomycete isolated from wild orchid (Aerides multiflora).</title>
        <authorList>
            <person name="Suriyachadkun C."/>
        </authorList>
    </citation>
    <scope>NUCLEOTIDE SEQUENCE [LARGE SCALE GENOMIC DNA]</scope>
    <source>
        <strain evidence="3 4">OC33-EN06</strain>
    </source>
</reference>
<evidence type="ECO:0000313" key="3">
    <source>
        <dbReference type="EMBL" id="MEJ2886935.1"/>
    </source>
</evidence>
<dbReference type="Proteomes" id="UP001370100">
    <property type="component" value="Unassembled WGS sequence"/>
</dbReference>
<dbReference type="Pfam" id="PF09656">
    <property type="entry name" value="PGPGW"/>
    <property type="match status" value="1"/>
</dbReference>
<keyword evidence="2" id="KW-0472">Membrane</keyword>